<name>A0A9P4J1W1_9PEZI</name>
<dbReference type="EMBL" id="ML996086">
    <property type="protein sequence ID" value="KAF2152585.1"/>
    <property type="molecule type" value="Genomic_DNA"/>
</dbReference>
<evidence type="ECO:0000256" key="1">
    <source>
        <dbReference type="SAM" id="SignalP"/>
    </source>
</evidence>
<sequence>MDLGNGATRFVSRGLVARLVLFLFACQSNACALTWTQIKQNAWSCVLSCTPPWTESSTRVTLLRRRRRGGDSPPCSVGLPACGSRQRILQTLYSSKGKTGMGWVKNLACHCIAVQSGYLSRCHHRSSLDWTGLAVS</sequence>
<accession>A0A9P4J1W1</accession>
<feature type="signal peptide" evidence="1">
    <location>
        <begin position="1"/>
        <end position="32"/>
    </location>
</feature>
<feature type="chain" id="PRO_5040110211" description="Secreted protein" evidence="1">
    <location>
        <begin position="33"/>
        <end position="136"/>
    </location>
</feature>
<dbReference type="Proteomes" id="UP000799439">
    <property type="component" value="Unassembled WGS sequence"/>
</dbReference>
<organism evidence="2 3">
    <name type="scientific">Myriangium duriaei CBS 260.36</name>
    <dbReference type="NCBI Taxonomy" id="1168546"/>
    <lineage>
        <taxon>Eukaryota</taxon>
        <taxon>Fungi</taxon>
        <taxon>Dikarya</taxon>
        <taxon>Ascomycota</taxon>
        <taxon>Pezizomycotina</taxon>
        <taxon>Dothideomycetes</taxon>
        <taxon>Dothideomycetidae</taxon>
        <taxon>Myriangiales</taxon>
        <taxon>Myriangiaceae</taxon>
        <taxon>Myriangium</taxon>
    </lineage>
</organism>
<evidence type="ECO:0000313" key="2">
    <source>
        <dbReference type="EMBL" id="KAF2152585.1"/>
    </source>
</evidence>
<dbReference type="AlphaFoldDB" id="A0A9P4J1W1"/>
<comment type="caution">
    <text evidence="2">The sequence shown here is derived from an EMBL/GenBank/DDBJ whole genome shotgun (WGS) entry which is preliminary data.</text>
</comment>
<protein>
    <recommendedName>
        <fullName evidence="4">Secreted protein</fullName>
    </recommendedName>
</protein>
<evidence type="ECO:0008006" key="4">
    <source>
        <dbReference type="Google" id="ProtNLM"/>
    </source>
</evidence>
<keyword evidence="3" id="KW-1185">Reference proteome</keyword>
<gene>
    <name evidence="2" type="ORF">K461DRAFT_149590</name>
</gene>
<reference evidence="2" key="1">
    <citation type="journal article" date="2020" name="Stud. Mycol.">
        <title>101 Dothideomycetes genomes: a test case for predicting lifestyles and emergence of pathogens.</title>
        <authorList>
            <person name="Haridas S."/>
            <person name="Albert R."/>
            <person name="Binder M."/>
            <person name="Bloem J."/>
            <person name="Labutti K."/>
            <person name="Salamov A."/>
            <person name="Andreopoulos B."/>
            <person name="Baker S."/>
            <person name="Barry K."/>
            <person name="Bills G."/>
            <person name="Bluhm B."/>
            <person name="Cannon C."/>
            <person name="Castanera R."/>
            <person name="Culley D."/>
            <person name="Daum C."/>
            <person name="Ezra D."/>
            <person name="Gonzalez J."/>
            <person name="Henrissat B."/>
            <person name="Kuo A."/>
            <person name="Liang C."/>
            <person name="Lipzen A."/>
            <person name="Lutzoni F."/>
            <person name="Magnuson J."/>
            <person name="Mondo S."/>
            <person name="Nolan M."/>
            <person name="Ohm R."/>
            <person name="Pangilinan J."/>
            <person name="Park H.-J."/>
            <person name="Ramirez L."/>
            <person name="Alfaro M."/>
            <person name="Sun H."/>
            <person name="Tritt A."/>
            <person name="Yoshinaga Y."/>
            <person name="Zwiers L.-H."/>
            <person name="Turgeon B."/>
            <person name="Goodwin S."/>
            <person name="Spatafora J."/>
            <person name="Crous P."/>
            <person name="Grigoriev I."/>
        </authorList>
    </citation>
    <scope>NUCLEOTIDE SEQUENCE</scope>
    <source>
        <strain evidence="2">CBS 260.36</strain>
    </source>
</reference>
<evidence type="ECO:0000313" key="3">
    <source>
        <dbReference type="Proteomes" id="UP000799439"/>
    </source>
</evidence>
<proteinExistence type="predicted"/>
<keyword evidence="1" id="KW-0732">Signal</keyword>